<organism evidence="1 2">
    <name type="scientific">Amedibacillus dolichus</name>
    <dbReference type="NCBI Taxonomy" id="31971"/>
    <lineage>
        <taxon>Bacteria</taxon>
        <taxon>Bacillati</taxon>
        <taxon>Bacillota</taxon>
        <taxon>Erysipelotrichia</taxon>
        <taxon>Erysipelotrichales</taxon>
        <taxon>Erysipelotrichaceae</taxon>
        <taxon>Amedibacillus</taxon>
    </lineage>
</organism>
<protein>
    <submittedName>
        <fullName evidence="1">Uncharacterized protein</fullName>
    </submittedName>
</protein>
<evidence type="ECO:0000313" key="1">
    <source>
        <dbReference type="EMBL" id="MDM8157844.1"/>
    </source>
</evidence>
<proteinExistence type="predicted"/>
<name>A0ABT7UDY9_9FIRM</name>
<evidence type="ECO:0000313" key="2">
    <source>
        <dbReference type="Proteomes" id="UP001529340"/>
    </source>
</evidence>
<dbReference type="Proteomes" id="UP001529340">
    <property type="component" value="Unassembled WGS sequence"/>
</dbReference>
<reference evidence="1" key="1">
    <citation type="submission" date="2023-06" db="EMBL/GenBank/DDBJ databases">
        <title>Identification and characterization of horizontal gene transfer across gut microbiota members of farm animals based on homology search.</title>
        <authorList>
            <person name="Schwarzerova J."/>
            <person name="Nykrynova M."/>
            <person name="Jureckova K."/>
            <person name="Cejkova D."/>
            <person name="Rychlik I."/>
        </authorList>
    </citation>
    <scope>NUCLEOTIDE SEQUENCE</scope>
    <source>
        <strain evidence="1">ET39</strain>
    </source>
</reference>
<reference evidence="1" key="2">
    <citation type="submission" date="2023-06" db="EMBL/GenBank/DDBJ databases">
        <authorList>
            <person name="Zeman M."/>
            <person name="Kubasova T."/>
            <person name="Jahodarova E."/>
            <person name="Nykrynova M."/>
            <person name="Rychlik I."/>
        </authorList>
    </citation>
    <scope>NUCLEOTIDE SEQUENCE</scope>
    <source>
        <strain evidence="1">ET39</strain>
    </source>
</reference>
<sequence length="280" mass="31596">MKKRWKRVLLSLLPLLLVFAALCWCFGLFSVPSRELPDSVSPFLQLETEEEQIPLCFTQFSLSREEGLDPIRQQLSDTLANADDPDSPLYCLAASPGASIRLYSSSDAEDPYQLSLQTQQGQLPLNEEGVATLPDEEGTYHLTCQKNYSDAVLVDFTIEVVVSEDEVTRDRINVDRYIEEIREIDPYNMANVEGYQINRALIRQKESIIMGMGESGLNACVSLLSDGQTPLLSDYVLCRWIAELSGIGEDLDSWATPDDYRERYLQEVIDSYEIDMAAVQ</sequence>
<accession>A0ABT7UDY9</accession>
<keyword evidence="2" id="KW-1185">Reference proteome</keyword>
<dbReference type="EMBL" id="JAUDCG010000047">
    <property type="protein sequence ID" value="MDM8157844.1"/>
    <property type="molecule type" value="Genomic_DNA"/>
</dbReference>
<comment type="caution">
    <text evidence="1">The sequence shown here is derived from an EMBL/GenBank/DDBJ whole genome shotgun (WGS) entry which is preliminary data.</text>
</comment>
<dbReference type="RefSeq" id="WP_289608287.1">
    <property type="nucleotide sequence ID" value="NZ_JAUDCG010000047.1"/>
</dbReference>
<gene>
    <name evidence="1" type="ORF">QUV96_09365</name>
</gene>